<dbReference type="InterPro" id="IPR015985">
    <property type="entry name" value="TehB-like_dom"/>
</dbReference>
<feature type="domain" description="Tellurite resistance methyltransferase TehB-like" evidence="4">
    <location>
        <begin position="37"/>
        <end position="178"/>
    </location>
</feature>
<keyword evidence="6" id="KW-1185">Reference proteome</keyword>
<name>A0ABU0A4U9_9BACI</name>
<comment type="caution">
    <text evidence="5">The sequence shown here is derived from an EMBL/GenBank/DDBJ whole genome shotgun (WGS) entry which is preliminary data.</text>
</comment>
<dbReference type="Pfam" id="PF03848">
    <property type="entry name" value="TehB"/>
    <property type="match status" value="1"/>
</dbReference>
<keyword evidence="2" id="KW-0808">Transferase</keyword>
<dbReference type="Gene3D" id="3.40.50.150">
    <property type="entry name" value="Vaccinia Virus protein VP39"/>
    <property type="match status" value="1"/>
</dbReference>
<dbReference type="SUPFAM" id="SSF53335">
    <property type="entry name" value="S-adenosyl-L-methionine-dependent methyltransferases"/>
    <property type="match status" value="1"/>
</dbReference>
<dbReference type="RefSeq" id="WP_307332749.1">
    <property type="nucleotide sequence ID" value="NZ_JAUSUG010000045.1"/>
</dbReference>
<evidence type="ECO:0000256" key="3">
    <source>
        <dbReference type="ARBA" id="ARBA00022691"/>
    </source>
</evidence>
<dbReference type="Proteomes" id="UP001230005">
    <property type="component" value="Unassembled WGS sequence"/>
</dbReference>
<gene>
    <name evidence="5" type="ORF">J2S74_005521</name>
</gene>
<dbReference type="PANTHER" id="PTHR43464">
    <property type="entry name" value="METHYLTRANSFERASE"/>
    <property type="match status" value="1"/>
</dbReference>
<organism evidence="5 6">
    <name type="scientific">Evansella vedderi</name>
    <dbReference type="NCBI Taxonomy" id="38282"/>
    <lineage>
        <taxon>Bacteria</taxon>
        <taxon>Bacillati</taxon>
        <taxon>Bacillota</taxon>
        <taxon>Bacilli</taxon>
        <taxon>Bacillales</taxon>
        <taxon>Bacillaceae</taxon>
        <taxon>Evansella</taxon>
    </lineage>
</organism>
<evidence type="ECO:0000256" key="1">
    <source>
        <dbReference type="ARBA" id="ARBA00022603"/>
    </source>
</evidence>
<evidence type="ECO:0000313" key="6">
    <source>
        <dbReference type="Proteomes" id="UP001230005"/>
    </source>
</evidence>
<dbReference type="GO" id="GO:0008168">
    <property type="term" value="F:methyltransferase activity"/>
    <property type="evidence" value="ECO:0007669"/>
    <property type="project" value="UniProtKB-KW"/>
</dbReference>
<dbReference type="GO" id="GO:0032259">
    <property type="term" value="P:methylation"/>
    <property type="evidence" value="ECO:0007669"/>
    <property type="project" value="UniProtKB-KW"/>
</dbReference>
<accession>A0ABU0A4U9</accession>
<dbReference type="InterPro" id="IPR029063">
    <property type="entry name" value="SAM-dependent_MTases_sf"/>
</dbReference>
<protein>
    <submittedName>
        <fullName evidence="5">SAM-dependent methyltransferase</fullName>
    </submittedName>
</protein>
<evidence type="ECO:0000313" key="5">
    <source>
        <dbReference type="EMBL" id="MDQ0258057.1"/>
    </source>
</evidence>
<keyword evidence="3" id="KW-0949">S-adenosyl-L-methionine</keyword>
<dbReference type="PANTHER" id="PTHR43464:SF19">
    <property type="entry name" value="UBIQUINONE BIOSYNTHESIS O-METHYLTRANSFERASE, MITOCHONDRIAL"/>
    <property type="match status" value="1"/>
</dbReference>
<keyword evidence="1 5" id="KW-0489">Methyltransferase</keyword>
<sequence length="190" mass="22153">MDAKTKWNSKYKNRLETETLPTVNPRLQQMSSYLKGGGKALDLACGLGTNSLLLAEQGYTVDALDVSDVAIEHLKKEARLRNFPVKTQLCDLTNIEEVKLEENTYDLVVISYYLDRSIYPFIKSLLKEKGYFFMETFYLSSRNNNKKISDQYKLNSQELLTIFKDWQVLYYEENEEEGRQTIFVRNNNLS</sequence>
<dbReference type="CDD" id="cd02440">
    <property type="entry name" value="AdoMet_MTases"/>
    <property type="match status" value="1"/>
</dbReference>
<evidence type="ECO:0000256" key="2">
    <source>
        <dbReference type="ARBA" id="ARBA00022679"/>
    </source>
</evidence>
<reference evidence="5 6" key="1">
    <citation type="submission" date="2023-07" db="EMBL/GenBank/DDBJ databases">
        <title>Genomic Encyclopedia of Type Strains, Phase IV (KMG-IV): sequencing the most valuable type-strain genomes for metagenomic binning, comparative biology and taxonomic classification.</title>
        <authorList>
            <person name="Goeker M."/>
        </authorList>
    </citation>
    <scope>NUCLEOTIDE SEQUENCE [LARGE SCALE GENOMIC DNA]</scope>
    <source>
        <strain evidence="5 6">DSM 9768</strain>
    </source>
</reference>
<dbReference type="EMBL" id="JAUSUG010000045">
    <property type="protein sequence ID" value="MDQ0258057.1"/>
    <property type="molecule type" value="Genomic_DNA"/>
</dbReference>
<evidence type="ECO:0000259" key="4">
    <source>
        <dbReference type="Pfam" id="PF03848"/>
    </source>
</evidence>
<proteinExistence type="predicted"/>